<protein>
    <submittedName>
        <fullName evidence="2">Carbamoyl-phosphate synthase large chain</fullName>
        <ecNumber evidence="2">6.3.5.5</ecNumber>
    </submittedName>
</protein>
<organism evidence="2">
    <name type="scientific">uncultured Solirubrobacteraceae bacterium</name>
    <dbReference type="NCBI Taxonomy" id="1162706"/>
    <lineage>
        <taxon>Bacteria</taxon>
        <taxon>Bacillati</taxon>
        <taxon>Actinomycetota</taxon>
        <taxon>Thermoleophilia</taxon>
        <taxon>Solirubrobacterales</taxon>
        <taxon>Solirubrobacteraceae</taxon>
        <taxon>environmental samples</taxon>
    </lineage>
</organism>
<feature type="compositionally biased region" description="Low complexity" evidence="1">
    <location>
        <begin position="1015"/>
        <end position="1032"/>
    </location>
</feature>
<feature type="non-terminal residue" evidence="2">
    <location>
        <position position="1032"/>
    </location>
</feature>
<dbReference type="AlphaFoldDB" id="A0A6J4SPQ7"/>
<feature type="compositionally biased region" description="Basic residues" evidence="1">
    <location>
        <begin position="167"/>
        <end position="198"/>
    </location>
</feature>
<gene>
    <name evidence="2" type="ORF">AVDCRST_MAG13-2274</name>
</gene>
<feature type="region of interest" description="Disordered" evidence="1">
    <location>
        <begin position="502"/>
        <end position="1032"/>
    </location>
</feature>
<evidence type="ECO:0000313" key="2">
    <source>
        <dbReference type="EMBL" id="CAA9501216.1"/>
    </source>
</evidence>
<feature type="compositionally biased region" description="Basic residues" evidence="1">
    <location>
        <begin position="780"/>
        <end position="792"/>
    </location>
</feature>
<feature type="compositionally biased region" description="Basic residues" evidence="1">
    <location>
        <begin position="428"/>
        <end position="452"/>
    </location>
</feature>
<dbReference type="EMBL" id="CADCVO010000362">
    <property type="protein sequence ID" value="CAA9501216.1"/>
    <property type="molecule type" value="Genomic_DNA"/>
</dbReference>
<feature type="compositionally biased region" description="Low complexity" evidence="1">
    <location>
        <begin position="415"/>
        <end position="427"/>
    </location>
</feature>
<feature type="region of interest" description="Disordered" evidence="1">
    <location>
        <begin position="1"/>
        <end position="353"/>
    </location>
</feature>
<feature type="region of interest" description="Disordered" evidence="1">
    <location>
        <begin position="373"/>
        <end position="482"/>
    </location>
</feature>
<feature type="compositionally biased region" description="Basic and acidic residues" evidence="1">
    <location>
        <begin position="275"/>
        <end position="324"/>
    </location>
</feature>
<feature type="compositionally biased region" description="Basic and acidic residues" evidence="1">
    <location>
        <begin position="226"/>
        <end position="242"/>
    </location>
</feature>
<proteinExistence type="predicted"/>
<keyword evidence="2" id="KW-0436">Ligase</keyword>
<feature type="compositionally biased region" description="Basic residues" evidence="1">
    <location>
        <begin position="822"/>
        <end position="841"/>
    </location>
</feature>
<reference evidence="2" key="1">
    <citation type="submission" date="2020-02" db="EMBL/GenBank/DDBJ databases">
        <authorList>
            <person name="Meier V. D."/>
        </authorList>
    </citation>
    <scope>NUCLEOTIDE SEQUENCE</scope>
    <source>
        <strain evidence="2">AVDCRST_MAG13</strain>
    </source>
</reference>
<feature type="compositionally biased region" description="Basic and acidic residues" evidence="1">
    <location>
        <begin position="1"/>
        <end position="22"/>
    </location>
</feature>
<feature type="compositionally biased region" description="Basic and acidic residues" evidence="1">
    <location>
        <begin position="40"/>
        <end position="66"/>
    </location>
</feature>
<feature type="compositionally biased region" description="Basic residues" evidence="1">
    <location>
        <begin position="994"/>
        <end position="1014"/>
    </location>
</feature>
<feature type="compositionally biased region" description="Basic residues" evidence="1">
    <location>
        <begin position="932"/>
        <end position="966"/>
    </location>
</feature>
<evidence type="ECO:0000256" key="1">
    <source>
        <dbReference type="SAM" id="MobiDB-lite"/>
    </source>
</evidence>
<feature type="compositionally biased region" description="Basic and acidic residues" evidence="1">
    <location>
        <begin position="894"/>
        <end position="903"/>
    </location>
</feature>
<dbReference type="GO" id="GO:0004088">
    <property type="term" value="F:carbamoyl-phosphate synthase (glutamine-hydrolyzing) activity"/>
    <property type="evidence" value="ECO:0007669"/>
    <property type="project" value="UniProtKB-EC"/>
</dbReference>
<dbReference type="EC" id="6.3.5.5" evidence="2"/>
<feature type="compositionally biased region" description="Basic residues" evidence="1">
    <location>
        <begin position="402"/>
        <end position="412"/>
    </location>
</feature>
<feature type="compositionally biased region" description="Low complexity" evidence="1">
    <location>
        <begin position="739"/>
        <end position="752"/>
    </location>
</feature>
<feature type="compositionally biased region" description="Basic residues" evidence="1">
    <location>
        <begin position="711"/>
        <end position="720"/>
    </location>
</feature>
<feature type="compositionally biased region" description="Basic and acidic residues" evidence="1">
    <location>
        <begin position="667"/>
        <end position="681"/>
    </location>
</feature>
<feature type="non-terminal residue" evidence="2">
    <location>
        <position position="1"/>
    </location>
</feature>
<sequence length="1032" mass="112537">APARRPAADPHPRLGPDRDRPGRRVRLLGGPGVQGAARGGLRDRPRQLQPRDDHDRPGAGRRDVRRAAPARAGGEGHRARAPRRAAAHPRGPDGAEPRQGARRRRDARALRRRAHRGQLRRHHHGGGPRSLPGRDGGRRPEDAGQRDRHEPRRGRRGRRAPGAAVHRAPRVHARRARRRDRPHPRGAARHSGARHRRVPDRAGPARPVRDRLGGVRAGGHARRGGQRRDRVLHREPRPDGRPHGRLGHRRPAADAQRPPLPAPARPGHARHPHGRRGDGRLERAVRGASRDGGDPRHRDEPARVALERPGLEGHGLPHREDRRAPGRGLHARGDPERHHGRRHAGRVRADDRLRRGQVAALRLREVRRGVHGALHAHEERGGGDGVRADLRPGVREGDALPRARRGPPARRARPPDAAGLARAPGVRPLRRRARGLPPRRSHGGRPRPHGHRPLVPARAGDPRPRPRGALRRSALLPRRGHVRGGVRGGHAVLLLRLGAHGRLRGGALGPPERRHPRRGPEPDRAGHRVRLLLRARRDDGPGLGPRRGDGQLQPRDGLHGLRHVRPAVLRAADARGRARRGGGGAPRGGHRPVRGPDAAEARGGARGGRRAAAGHERRRHRPGGGPRALRRAPGPPGLRGAAVRHRALGRRGARRVPAGRLPPARAPELRPRRPGDGDRLLPRRPGRLPAPPRPRRAAHLPRPLPGERDRGGRRRPLRRGGRLDRRDHAARRGGRDPLGRLGVRAAAPLARAGDARAHPDAHARDRAGPRRGRAPERPVRGPRRAAVRHRGQPARLADGAVRLQGRRGPAGEDGLPGDARRAPGRPRPPGRPHGRRPHRGQGGRAAVRPARGLRRAARAGDALHGRGHGHRRRLPDGVRQGPGRGGRPAAPRGDGLHLRDGRRQARGGGDRPGAARRGLPGPGHPRDEGGHRAHGHPGRVRAQARRGPSARRRPHRPRRGRPRGQHAHGLGRPLGRLGDPPGGGRARRPVPDHHRGRARGRPRDRRAAPRRAHRGVPPGAAPRLAPPGRRHV</sequence>
<feature type="compositionally biased region" description="Low complexity" evidence="1">
    <location>
        <begin position="967"/>
        <end position="979"/>
    </location>
</feature>
<feature type="compositionally biased region" description="Basic and acidic residues" evidence="1">
    <location>
        <begin position="135"/>
        <end position="150"/>
    </location>
</feature>
<feature type="compositionally biased region" description="Basic residues" evidence="1">
    <location>
        <begin position="100"/>
        <end position="126"/>
    </location>
</feature>
<feature type="compositionally biased region" description="Basic residues" evidence="1">
    <location>
        <begin position="642"/>
        <end position="654"/>
    </location>
</feature>
<feature type="compositionally biased region" description="Basic and acidic residues" evidence="1">
    <location>
        <begin position="753"/>
        <end position="779"/>
    </location>
</feature>
<feature type="compositionally biased region" description="Basic and acidic residues" evidence="1">
    <location>
        <begin position="375"/>
        <end position="401"/>
    </location>
</feature>
<name>A0A6J4SPQ7_9ACTN</name>
<accession>A0A6J4SPQ7</accession>